<reference evidence="1 2" key="1">
    <citation type="submission" date="2014-04" db="EMBL/GenBank/DDBJ databases">
        <authorList>
            <consortium name="DOE Joint Genome Institute"/>
            <person name="Kuo A."/>
            <person name="Ruytinx J."/>
            <person name="Rineau F."/>
            <person name="Colpaert J."/>
            <person name="Kohler A."/>
            <person name="Nagy L.G."/>
            <person name="Floudas D."/>
            <person name="Copeland A."/>
            <person name="Barry K.W."/>
            <person name="Cichocki N."/>
            <person name="Veneault-Fourrey C."/>
            <person name="LaButti K."/>
            <person name="Lindquist E.A."/>
            <person name="Lipzen A."/>
            <person name="Lundell T."/>
            <person name="Morin E."/>
            <person name="Murat C."/>
            <person name="Sun H."/>
            <person name="Tunlid A."/>
            <person name="Henrissat B."/>
            <person name="Grigoriev I.V."/>
            <person name="Hibbett D.S."/>
            <person name="Martin F."/>
            <person name="Nordberg H.P."/>
            <person name="Cantor M.N."/>
            <person name="Hua S.X."/>
        </authorList>
    </citation>
    <scope>NUCLEOTIDE SEQUENCE [LARGE SCALE GENOMIC DNA]</scope>
    <source>
        <strain evidence="1 2">UH-Slu-Lm8-n1</strain>
    </source>
</reference>
<dbReference type="AlphaFoldDB" id="A0A0D0BFZ2"/>
<evidence type="ECO:0000313" key="2">
    <source>
        <dbReference type="Proteomes" id="UP000054485"/>
    </source>
</evidence>
<dbReference type="EMBL" id="KN835180">
    <property type="protein sequence ID" value="KIK44992.1"/>
    <property type="molecule type" value="Genomic_DNA"/>
</dbReference>
<gene>
    <name evidence="1" type="ORF">CY34DRAFT_572305</name>
</gene>
<proteinExistence type="predicted"/>
<dbReference type="OrthoDB" id="428111at2759"/>
<reference evidence="2" key="2">
    <citation type="submission" date="2015-01" db="EMBL/GenBank/DDBJ databases">
        <title>Evolutionary Origins and Diversification of the Mycorrhizal Mutualists.</title>
        <authorList>
            <consortium name="DOE Joint Genome Institute"/>
            <consortium name="Mycorrhizal Genomics Consortium"/>
            <person name="Kohler A."/>
            <person name="Kuo A."/>
            <person name="Nagy L.G."/>
            <person name="Floudas D."/>
            <person name="Copeland A."/>
            <person name="Barry K.W."/>
            <person name="Cichocki N."/>
            <person name="Veneault-Fourrey C."/>
            <person name="LaButti K."/>
            <person name="Lindquist E.A."/>
            <person name="Lipzen A."/>
            <person name="Lundell T."/>
            <person name="Morin E."/>
            <person name="Murat C."/>
            <person name="Riley R."/>
            <person name="Ohm R."/>
            <person name="Sun H."/>
            <person name="Tunlid A."/>
            <person name="Henrissat B."/>
            <person name="Grigoriev I.V."/>
            <person name="Hibbett D.S."/>
            <person name="Martin F."/>
        </authorList>
    </citation>
    <scope>NUCLEOTIDE SEQUENCE [LARGE SCALE GENOMIC DNA]</scope>
    <source>
        <strain evidence="2">UH-Slu-Lm8-n1</strain>
    </source>
</reference>
<protein>
    <submittedName>
        <fullName evidence="1">Uncharacterized protein</fullName>
    </submittedName>
</protein>
<sequence>MYLCQLKMTSQGPALTSIPQVRSGLAGYYVCEAIRGAGTLVALDLASLAFAILCRERDA</sequence>
<name>A0A0D0BFZ2_9AGAM</name>
<evidence type="ECO:0000313" key="1">
    <source>
        <dbReference type="EMBL" id="KIK44992.1"/>
    </source>
</evidence>
<dbReference type="InParanoid" id="A0A0D0BFZ2"/>
<accession>A0A0D0BFZ2</accession>
<keyword evidence="2" id="KW-1185">Reference proteome</keyword>
<organism evidence="1 2">
    <name type="scientific">Suillus luteus UH-Slu-Lm8-n1</name>
    <dbReference type="NCBI Taxonomy" id="930992"/>
    <lineage>
        <taxon>Eukaryota</taxon>
        <taxon>Fungi</taxon>
        <taxon>Dikarya</taxon>
        <taxon>Basidiomycota</taxon>
        <taxon>Agaricomycotina</taxon>
        <taxon>Agaricomycetes</taxon>
        <taxon>Agaricomycetidae</taxon>
        <taxon>Boletales</taxon>
        <taxon>Suillineae</taxon>
        <taxon>Suillaceae</taxon>
        <taxon>Suillus</taxon>
    </lineage>
</organism>
<dbReference type="Proteomes" id="UP000054485">
    <property type="component" value="Unassembled WGS sequence"/>
</dbReference>
<dbReference type="HOGENOM" id="CLU_2962454_0_0_1"/>